<dbReference type="PANTHER" id="PTHR31297">
    <property type="entry name" value="GLUCAN ENDO-1,6-BETA-GLUCOSIDASE B"/>
    <property type="match status" value="1"/>
</dbReference>
<keyword evidence="2" id="KW-0378">Hydrolase</keyword>
<accession>A0ABR3Q2L0</accession>
<comment type="caution">
    <text evidence="5">The sequence shown here is derived from an EMBL/GenBank/DDBJ whole genome shotgun (WGS) entry which is preliminary data.</text>
</comment>
<dbReference type="PANTHER" id="PTHR31297:SF42">
    <property type="entry name" value="GLYCOSIDE HYDROLASE FAMILY 5 DOMAIN-CONTAINING PROTEIN"/>
    <property type="match status" value="1"/>
</dbReference>
<gene>
    <name evidence="5" type="ORF">Q8F55_005791</name>
</gene>
<dbReference type="SUPFAM" id="SSF51445">
    <property type="entry name" value="(Trans)glycosidases"/>
    <property type="match status" value="1"/>
</dbReference>
<proteinExistence type="inferred from homology"/>
<dbReference type="Gene3D" id="3.20.20.80">
    <property type="entry name" value="Glycosidases"/>
    <property type="match status" value="1"/>
</dbReference>
<evidence type="ECO:0008006" key="7">
    <source>
        <dbReference type="Google" id="ProtNLM"/>
    </source>
</evidence>
<dbReference type="InterPro" id="IPR017853">
    <property type="entry name" value="GH"/>
</dbReference>
<evidence type="ECO:0000313" key="6">
    <source>
        <dbReference type="Proteomes" id="UP001565368"/>
    </source>
</evidence>
<dbReference type="Proteomes" id="UP001565368">
    <property type="component" value="Unassembled WGS sequence"/>
</dbReference>
<organism evidence="5 6">
    <name type="scientific">Vanrija albida</name>
    <dbReference type="NCBI Taxonomy" id="181172"/>
    <lineage>
        <taxon>Eukaryota</taxon>
        <taxon>Fungi</taxon>
        <taxon>Dikarya</taxon>
        <taxon>Basidiomycota</taxon>
        <taxon>Agaricomycotina</taxon>
        <taxon>Tremellomycetes</taxon>
        <taxon>Trichosporonales</taxon>
        <taxon>Trichosporonaceae</taxon>
        <taxon>Vanrija</taxon>
    </lineage>
</organism>
<evidence type="ECO:0000313" key="5">
    <source>
        <dbReference type="EMBL" id="KAL1408974.1"/>
    </source>
</evidence>
<dbReference type="InterPro" id="IPR050386">
    <property type="entry name" value="Glycosyl_hydrolase_5"/>
</dbReference>
<keyword evidence="3" id="KW-0326">Glycosidase</keyword>
<sequence>MIAILLLLFAALAAADPCPPITPDPALRPNFTIQAPAFAWNVDKVRGVTLGGWLVLEPWITPSLFASKPDWVVDEWTYAAYWRTQPCPAAELAAHWKSFYTAADFQRCGGAWDVTDGSIAGVGLNTVRIPIGYWSLVPLTSGEPYLPGAFEYLKLAVTWAAASNLKVIVDLYGAPGSQNGRDSSGRRGEAEFYSNWTNAERATAAVVALATEFAKPAYGGAVATIGLLHDPRPAAAWQLEWLRGYYNATYYAVRNVSAVTLLLGSAGPLGAWEGFMRPPAYQGVGISEPILPMLDPATLQYGATDALRYICGRNDTLARSSRNLWTVVEMSAASTDCARWLRGRGVGAAYDNASAVRYPASCADRSGSPGGFGAAYTATLGAGFETQTYVYEQAASGWTFCCWNTEAAADWSFALGLVYGWIPVPITAKPHGKPCNFSSFIEAGGSRAAVPGAGALAALAAAAAALLAL</sequence>
<comment type="similarity">
    <text evidence="1">Belongs to the glycosyl hydrolase 5 (cellulase A) family.</text>
</comment>
<dbReference type="GeneID" id="95986834"/>
<keyword evidence="6" id="KW-1185">Reference proteome</keyword>
<evidence type="ECO:0000256" key="1">
    <source>
        <dbReference type="ARBA" id="ARBA00005641"/>
    </source>
</evidence>
<dbReference type="EMBL" id="JBBXJM010000004">
    <property type="protein sequence ID" value="KAL1408974.1"/>
    <property type="molecule type" value="Genomic_DNA"/>
</dbReference>
<evidence type="ECO:0000256" key="3">
    <source>
        <dbReference type="ARBA" id="ARBA00023295"/>
    </source>
</evidence>
<reference evidence="5 6" key="1">
    <citation type="submission" date="2023-08" db="EMBL/GenBank/DDBJ databases">
        <title>Annotated Genome Sequence of Vanrija albida AlHP1.</title>
        <authorList>
            <person name="Herzog R."/>
        </authorList>
    </citation>
    <scope>NUCLEOTIDE SEQUENCE [LARGE SCALE GENOMIC DNA]</scope>
    <source>
        <strain evidence="5 6">AlHP1</strain>
    </source>
</reference>
<keyword evidence="4" id="KW-0732">Signal</keyword>
<evidence type="ECO:0000256" key="2">
    <source>
        <dbReference type="ARBA" id="ARBA00022801"/>
    </source>
</evidence>
<dbReference type="RefSeq" id="XP_069208918.1">
    <property type="nucleotide sequence ID" value="XM_069354276.1"/>
</dbReference>
<feature type="chain" id="PRO_5047522665" description="Glycoside hydrolase family 5 domain-containing protein" evidence="4">
    <location>
        <begin position="16"/>
        <end position="469"/>
    </location>
</feature>
<evidence type="ECO:0000256" key="4">
    <source>
        <dbReference type="SAM" id="SignalP"/>
    </source>
</evidence>
<name>A0ABR3Q2L0_9TREE</name>
<feature type="signal peptide" evidence="4">
    <location>
        <begin position="1"/>
        <end position="15"/>
    </location>
</feature>
<protein>
    <recommendedName>
        <fullName evidence="7">Glycoside hydrolase family 5 domain-containing protein</fullName>
    </recommendedName>
</protein>